<name>T0IL88_9SPHN</name>
<dbReference type="EMBL" id="ATHL01000110">
    <property type="protein sequence ID" value="EQB10404.1"/>
    <property type="molecule type" value="Genomic_DNA"/>
</dbReference>
<keyword evidence="1" id="KW-0812">Transmembrane</keyword>
<keyword evidence="1" id="KW-0472">Membrane</keyword>
<organism evidence="2 3">
    <name type="scientific">Novosphingobium lindaniclasticum LE124</name>
    <dbReference type="NCBI Taxonomy" id="1096930"/>
    <lineage>
        <taxon>Bacteria</taxon>
        <taxon>Pseudomonadati</taxon>
        <taxon>Pseudomonadota</taxon>
        <taxon>Alphaproteobacteria</taxon>
        <taxon>Sphingomonadales</taxon>
        <taxon>Sphingomonadaceae</taxon>
        <taxon>Novosphingobium</taxon>
    </lineage>
</organism>
<keyword evidence="3" id="KW-1185">Reference proteome</keyword>
<proteinExistence type="predicted"/>
<gene>
    <name evidence="2" type="ORF">L284_17075</name>
</gene>
<comment type="caution">
    <text evidence="2">The sequence shown here is derived from an EMBL/GenBank/DDBJ whole genome shotgun (WGS) entry which is preliminary data.</text>
</comment>
<reference evidence="2 3" key="1">
    <citation type="journal article" date="2013" name="Genome Announc.">
        <title>Genome Sequence of Novosphingobium lindaniclasticum LE124T, Isolated from a Hexachlorocyclohexane Dumpsite.</title>
        <authorList>
            <person name="Saxena A."/>
            <person name="Nayyar N."/>
            <person name="Sangwan N."/>
            <person name="Kumari R."/>
            <person name="Khurana J.P."/>
            <person name="Lal R."/>
        </authorList>
    </citation>
    <scope>NUCLEOTIDE SEQUENCE [LARGE SCALE GENOMIC DNA]</scope>
    <source>
        <strain evidence="2 3">LE124</strain>
    </source>
</reference>
<dbReference type="PATRIC" id="fig|1096930.3.peg.3388"/>
<dbReference type="RefSeq" id="WP_021235206.1">
    <property type="nucleotide sequence ID" value="NZ_ATHL01000110.1"/>
</dbReference>
<dbReference type="AlphaFoldDB" id="T0IL88"/>
<keyword evidence="1" id="KW-1133">Transmembrane helix</keyword>
<evidence type="ECO:0000256" key="1">
    <source>
        <dbReference type="SAM" id="Phobius"/>
    </source>
</evidence>
<accession>T0IL88</accession>
<dbReference type="Proteomes" id="UP000015527">
    <property type="component" value="Unassembled WGS sequence"/>
</dbReference>
<feature type="transmembrane region" description="Helical" evidence="1">
    <location>
        <begin position="20"/>
        <end position="40"/>
    </location>
</feature>
<sequence length="48" mass="5093">MWGLGLSAWDVLVLDHQFDMLNYGGGVAAILASTGAALGFKRKDEPEA</sequence>
<protein>
    <submittedName>
        <fullName evidence="2">Uncharacterized protein</fullName>
    </submittedName>
</protein>
<evidence type="ECO:0000313" key="2">
    <source>
        <dbReference type="EMBL" id="EQB10404.1"/>
    </source>
</evidence>
<evidence type="ECO:0000313" key="3">
    <source>
        <dbReference type="Proteomes" id="UP000015527"/>
    </source>
</evidence>